<organism evidence="1 2">
    <name type="scientific">Caerostris darwini</name>
    <dbReference type="NCBI Taxonomy" id="1538125"/>
    <lineage>
        <taxon>Eukaryota</taxon>
        <taxon>Metazoa</taxon>
        <taxon>Ecdysozoa</taxon>
        <taxon>Arthropoda</taxon>
        <taxon>Chelicerata</taxon>
        <taxon>Arachnida</taxon>
        <taxon>Araneae</taxon>
        <taxon>Araneomorphae</taxon>
        <taxon>Entelegynae</taxon>
        <taxon>Araneoidea</taxon>
        <taxon>Araneidae</taxon>
        <taxon>Caerostris</taxon>
    </lineage>
</organism>
<evidence type="ECO:0000313" key="2">
    <source>
        <dbReference type="Proteomes" id="UP001054837"/>
    </source>
</evidence>
<sequence length="92" mass="10798">MCKCSTQVYRSHPSTFPSSVPDLLNWISNESPVDLCPIPFHLTPLWFSRKKEDDKMERADNKAMRLGVKTFWALKTLRFSREEEGGEKERHE</sequence>
<keyword evidence="2" id="KW-1185">Reference proteome</keyword>
<evidence type="ECO:0000313" key="1">
    <source>
        <dbReference type="EMBL" id="GIY66285.1"/>
    </source>
</evidence>
<reference evidence="1 2" key="1">
    <citation type="submission" date="2021-06" db="EMBL/GenBank/DDBJ databases">
        <title>Caerostris darwini draft genome.</title>
        <authorList>
            <person name="Kono N."/>
            <person name="Arakawa K."/>
        </authorList>
    </citation>
    <scope>NUCLEOTIDE SEQUENCE [LARGE SCALE GENOMIC DNA]</scope>
</reference>
<dbReference type="AlphaFoldDB" id="A0AAV4V9X3"/>
<dbReference type="EMBL" id="BPLQ01012576">
    <property type="protein sequence ID" value="GIY66285.1"/>
    <property type="molecule type" value="Genomic_DNA"/>
</dbReference>
<proteinExistence type="predicted"/>
<gene>
    <name evidence="1" type="ORF">CDAR_398861</name>
</gene>
<comment type="caution">
    <text evidence="1">The sequence shown here is derived from an EMBL/GenBank/DDBJ whole genome shotgun (WGS) entry which is preliminary data.</text>
</comment>
<name>A0AAV4V9X3_9ARAC</name>
<accession>A0AAV4V9X3</accession>
<dbReference type="Proteomes" id="UP001054837">
    <property type="component" value="Unassembled WGS sequence"/>
</dbReference>
<protein>
    <submittedName>
        <fullName evidence="1">Uncharacterized protein</fullName>
    </submittedName>
</protein>